<dbReference type="EMBL" id="CP003732">
    <property type="protein sequence ID" value="AFV10342.1"/>
    <property type="molecule type" value="Genomic_DNA"/>
</dbReference>
<dbReference type="Gene3D" id="3.30.70.1070">
    <property type="entry name" value="Sporulation related repeat"/>
    <property type="match status" value="1"/>
</dbReference>
<dbReference type="SUPFAM" id="SSF110997">
    <property type="entry name" value="Sporulation related repeat"/>
    <property type="match status" value="1"/>
</dbReference>
<evidence type="ECO:0000259" key="1">
    <source>
        <dbReference type="PROSITE" id="PS51724"/>
    </source>
</evidence>
<dbReference type="InterPro" id="IPR007730">
    <property type="entry name" value="SPOR-like_dom"/>
</dbReference>
<keyword evidence="3" id="KW-1185">Reference proteome</keyword>
<name>K4LE51_THEPS</name>
<reference evidence="2 3" key="1">
    <citation type="journal article" date="2012" name="BMC Genomics">
        <title>Genome-guided analysis of physiological and morphological traits of the fermentative acetate oxidizer Thermacetogenium phaeum.</title>
        <authorList>
            <person name="Oehler D."/>
            <person name="Poehlein A."/>
            <person name="Leimbach A."/>
            <person name="Muller N."/>
            <person name="Daniel R."/>
            <person name="Gottschalk G."/>
            <person name="Schink B."/>
        </authorList>
    </citation>
    <scope>NUCLEOTIDE SEQUENCE [LARGE SCALE GENOMIC DNA]</scope>
    <source>
        <strain evidence="3">ATCC BAA-254 / DSM 26808 / PB</strain>
    </source>
</reference>
<dbReference type="KEGG" id="tpz:Tph_c00940"/>
<gene>
    <name evidence="2" type="ordered locus">Tph_c00940</name>
</gene>
<proteinExistence type="predicted"/>
<organism evidence="2 3">
    <name type="scientific">Thermacetogenium phaeum (strain ATCC BAA-254 / DSM 26808 / PB)</name>
    <dbReference type="NCBI Taxonomy" id="1089553"/>
    <lineage>
        <taxon>Bacteria</taxon>
        <taxon>Bacillati</taxon>
        <taxon>Bacillota</taxon>
        <taxon>Clostridia</taxon>
        <taxon>Thermoanaerobacterales</taxon>
        <taxon>Thermoanaerobacteraceae</taxon>
        <taxon>Thermacetogenium</taxon>
    </lineage>
</organism>
<dbReference type="GO" id="GO:0042834">
    <property type="term" value="F:peptidoglycan binding"/>
    <property type="evidence" value="ECO:0007669"/>
    <property type="project" value="InterPro"/>
</dbReference>
<feature type="domain" description="SPOR" evidence="1">
    <location>
        <begin position="4"/>
        <end position="53"/>
    </location>
</feature>
<dbReference type="HOGENOM" id="CLU_3067183_0_0_9"/>
<dbReference type="Pfam" id="PF05036">
    <property type="entry name" value="SPOR"/>
    <property type="match status" value="1"/>
</dbReference>
<dbReference type="RefSeq" id="WP_015049262.1">
    <property type="nucleotide sequence ID" value="NC_018870.1"/>
</dbReference>
<dbReference type="Proteomes" id="UP000000467">
    <property type="component" value="Chromosome"/>
</dbReference>
<accession>K4LE51</accession>
<evidence type="ECO:0000313" key="2">
    <source>
        <dbReference type="EMBL" id="AFV10342.1"/>
    </source>
</evidence>
<dbReference type="InterPro" id="IPR036680">
    <property type="entry name" value="SPOR-like_sf"/>
</dbReference>
<dbReference type="PROSITE" id="PS51724">
    <property type="entry name" value="SPOR"/>
    <property type="match status" value="1"/>
</dbReference>
<protein>
    <recommendedName>
        <fullName evidence="1">SPOR domain-containing protein</fullName>
    </recommendedName>
</protein>
<dbReference type="AlphaFoldDB" id="K4LE51"/>
<evidence type="ECO:0000313" key="3">
    <source>
        <dbReference type="Proteomes" id="UP000000467"/>
    </source>
</evidence>
<sequence length="53" mass="5788">MPVLQTSGLWRVQVGAFVKKEKAEALAERLRAAGFDAWVVLPTMPQADSNDST</sequence>